<reference evidence="11" key="1">
    <citation type="submission" date="2017-09" db="EMBL/GenBank/DDBJ databases">
        <authorList>
            <person name="Varghese N."/>
            <person name="Submissions S."/>
        </authorList>
    </citation>
    <scope>NUCLEOTIDE SEQUENCE [LARGE SCALE GENOMIC DNA]</scope>
    <source>
        <strain evidence="11">DSM 15103</strain>
    </source>
</reference>
<evidence type="ECO:0000256" key="5">
    <source>
        <dbReference type="SAM" id="Coils"/>
    </source>
</evidence>
<name>A0A285N359_9AQUI</name>
<evidence type="ECO:0000259" key="8">
    <source>
        <dbReference type="Pfam" id="PF25917"/>
    </source>
</evidence>
<comment type="similarity">
    <text evidence="2">Belongs to the membrane fusion protein (MFP) (TC 8.A.1) family.</text>
</comment>
<keyword evidence="3" id="KW-0813">Transport</keyword>
<dbReference type="GO" id="GO:0030313">
    <property type="term" value="C:cell envelope"/>
    <property type="evidence" value="ECO:0007669"/>
    <property type="project" value="UniProtKB-SubCell"/>
</dbReference>
<dbReference type="Gene3D" id="6.10.140.1990">
    <property type="match status" value="1"/>
</dbReference>
<sequence length="388" mass="42932">MKSIIRFVVFFVIPIAVFILWIGGYLSPRVEPGYAKEEVKQAVKLPTMVVEPVKVEKTYQIDGSVISNNNAKVATKLMAKILKINVKEGDYVKKGQLLAVLDDSEIKQNIKEAKAGLEELAKAREEALSGLKAAEAGYAFAKRTYERFKNLYKENAVSKQQLEEIETKMIGAKAQVDAIKAKLKQLDAKEKQVKAKLKYAKIMQSYAYVKAPFDGVIIKKMNDIGDMAAPGMPIFIIGDKNLKFMSMVDESLINTVNVGDTVKVNIKTINKEYLAKIVEKSNSIDPMNRTFTVKAKLPQDKALKPGMYGKLIIKTGEEEKILIPKSAIIKWGQLDAVFVVDKEGVAHLNFIKVGEELDGKVEVISGLKPGTEIVSSGVEKACEGCKVR</sequence>
<dbReference type="NCBIfam" id="TIGR01730">
    <property type="entry name" value="RND_mfp"/>
    <property type="match status" value="1"/>
</dbReference>
<feature type="coiled-coil region" evidence="5">
    <location>
        <begin position="106"/>
        <end position="196"/>
    </location>
</feature>
<feature type="domain" description="Multidrug resistance protein MdtA-like alpha-helical hairpin" evidence="7">
    <location>
        <begin position="129"/>
        <end position="202"/>
    </location>
</feature>
<evidence type="ECO:0000313" key="10">
    <source>
        <dbReference type="EMBL" id="SNZ03882.1"/>
    </source>
</evidence>
<evidence type="ECO:0000259" key="9">
    <source>
        <dbReference type="Pfam" id="PF25967"/>
    </source>
</evidence>
<dbReference type="GO" id="GO:1990961">
    <property type="term" value="P:xenobiotic detoxification by transmembrane export across the plasma membrane"/>
    <property type="evidence" value="ECO:0007669"/>
    <property type="project" value="InterPro"/>
</dbReference>
<keyword evidence="6" id="KW-1133">Transmembrane helix</keyword>
<dbReference type="AlphaFoldDB" id="A0A285N359"/>
<dbReference type="InterPro" id="IPR058627">
    <property type="entry name" value="MdtA-like_C"/>
</dbReference>
<dbReference type="InterPro" id="IPR030190">
    <property type="entry name" value="MacA_alpha-hairpin_sf"/>
</dbReference>
<keyword evidence="4 5" id="KW-0175">Coiled coil</keyword>
<dbReference type="InterPro" id="IPR058625">
    <property type="entry name" value="MdtA-like_BSH"/>
</dbReference>
<dbReference type="PANTHER" id="PTHR30469">
    <property type="entry name" value="MULTIDRUG RESISTANCE PROTEIN MDTA"/>
    <property type="match status" value="1"/>
</dbReference>
<keyword evidence="6" id="KW-0472">Membrane</keyword>
<gene>
    <name evidence="10" type="ORF">SAMN06265182_0496</name>
</gene>
<dbReference type="Pfam" id="PF25876">
    <property type="entry name" value="HH_MFP_RND"/>
    <property type="match status" value="1"/>
</dbReference>
<proteinExistence type="inferred from homology"/>
<evidence type="ECO:0000256" key="3">
    <source>
        <dbReference type="ARBA" id="ARBA00022448"/>
    </source>
</evidence>
<feature type="transmembrane region" description="Helical" evidence="6">
    <location>
        <begin position="7"/>
        <end position="26"/>
    </location>
</feature>
<evidence type="ECO:0000256" key="1">
    <source>
        <dbReference type="ARBA" id="ARBA00004196"/>
    </source>
</evidence>
<dbReference type="Gene3D" id="2.40.50.100">
    <property type="match status" value="1"/>
</dbReference>
<dbReference type="RefSeq" id="WP_096999674.1">
    <property type="nucleotide sequence ID" value="NZ_OBEI01000001.1"/>
</dbReference>
<evidence type="ECO:0000313" key="11">
    <source>
        <dbReference type="Proteomes" id="UP000219036"/>
    </source>
</evidence>
<accession>A0A285N359</accession>
<comment type="subcellular location">
    <subcellularLocation>
        <location evidence="1">Cell envelope</location>
    </subcellularLocation>
</comment>
<evidence type="ECO:0000256" key="2">
    <source>
        <dbReference type="ARBA" id="ARBA00009477"/>
    </source>
</evidence>
<protein>
    <submittedName>
        <fullName evidence="10">RND family efflux transporter, MFP subunit</fullName>
    </submittedName>
</protein>
<feature type="domain" description="Multidrug resistance protein MdtA-like C-terminal permuted SH3" evidence="9">
    <location>
        <begin position="321"/>
        <end position="379"/>
    </location>
</feature>
<evidence type="ECO:0000256" key="6">
    <source>
        <dbReference type="SAM" id="Phobius"/>
    </source>
</evidence>
<dbReference type="InterPro" id="IPR006143">
    <property type="entry name" value="RND_pump_MFP"/>
</dbReference>
<dbReference type="OrthoDB" id="9777308at2"/>
<dbReference type="EMBL" id="OBEI01000001">
    <property type="protein sequence ID" value="SNZ03882.1"/>
    <property type="molecule type" value="Genomic_DNA"/>
</dbReference>
<dbReference type="InterPro" id="IPR058624">
    <property type="entry name" value="MdtA-like_HH"/>
</dbReference>
<dbReference type="PANTHER" id="PTHR30469:SF15">
    <property type="entry name" value="HLYD FAMILY OF SECRETION PROTEINS"/>
    <property type="match status" value="1"/>
</dbReference>
<feature type="domain" description="Multidrug resistance protein MdtA-like barrel-sandwich hybrid" evidence="8">
    <location>
        <begin position="70"/>
        <end position="236"/>
    </location>
</feature>
<dbReference type="GO" id="GO:1990281">
    <property type="term" value="C:efflux pump complex"/>
    <property type="evidence" value="ECO:0007669"/>
    <property type="project" value="TreeGrafter"/>
</dbReference>
<dbReference type="Pfam" id="PF25917">
    <property type="entry name" value="BSH_RND"/>
    <property type="match status" value="1"/>
</dbReference>
<dbReference type="Proteomes" id="UP000219036">
    <property type="component" value="Unassembled WGS sequence"/>
</dbReference>
<dbReference type="Pfam" id="PF25967">
    <property type="entry name" value="RND-MFP_C"/>
    <property type="match status" value="1"/>
</dbReference>
<keyword evidence="11" id="KW-1185">Reference proteome</keyword>
<dbReference type="GO" id="GO:0019898">
    <property type="term" value="C:extrinsic component of membrane"/>
    <property type="evidence" value="ECO:0007669"/>
    <property type="project" value="InterPro"/>
</dbReference>
<dbReference type="GO" id="GO:1990195">
    <property type="term" value="C:macrolide transmembrane transporter complex"/>
    <property type="evidence" value="ECO:0007669"/>
    <property type="project" value="InterPro"/>
</dbReference>
<dbReference type="Gene3D" id="2.40.420.20">
    <property type="match status" value="1"/>
</dbReference>
<keyword evidence="6" id="KW-0812">Transmembrane</keyword>
<organism evidence="10 11">
    <name type="scientific">Persephonella hydrogeniphila</name>
    <dbReference type="NCBI Taxonomy" id="198703"/>
    <lineage>
        <taxon>Bacteria</taxon>
        <taxon>Pseudomonadati</taxon>
        <taxon>Aquificota</taxon>
        <taxon>Aquificia</taxon>
        <taxon>Aquificales</taxon>
        <taxon>Hydrogenothermaceae</taxon>
        <taxon>Persephonella</taxon>
    </lineage>
</organism>
<evidence type="ECO:0000259" key="7">
    <source>
        <dbReference type="Pfam" id="PF25876"/>
    </source>
</evidence>
<evidence type="ECO:0000256" key="4">
    <source>
        <dbReference type="ARBA" id="ARBA00023054"/>
    </source>
</evidence>
<dbReference type="SUPFAM" id="SSF111369">
    <property type="entry name" value="HlyD-like secretion proteins"/>
    <property type="match status" value="1"/>
</dbReference>
<dbReference type="Gene3D" id="2.40.30.170">
    <property type="match status" value="1"/>
</dbReference>
<dbReference type="GO" id="GO:0015562">
    <property type="term" value="F:efflux transmembrane transporter activity"/>
    <property type="evidence" value="ECO:0007669"/>
    <property type="project" value="TreeGrafter"/>
</dbReference>